<name>A0A437JRJ4_9BURK</name>
<dbReference type="SUPFAM" id="SSF51126">
    <property type="entry name" value="Pectin lyase-like"/>
    <property type="match status" value="1"/>
</dbReference>
<dbReference type="InterPro" id="IPR039448">
    <property type="entry name" value="Beta_helix"/>
</dbReference>
<dbReference type="InterPro" id="IPR011050">
    <property type="entry name" value="Pectin_lyase_fold/virulence"/>
</dbReference>
<proteinExistence type="predicted"/>
<dbReference type="OrthoDB" id="227157at2"/>
<feature type="chain" id="PRO_5019145453" evidence="1">
    <location>
        <begin position="22"/>
        <end position="617"/>
    </location>
</feature>
<dbReference type="RefSeq" id="WP_128200214.1">
    <property type="nucleotide sequence ID" value="NZ_SACT01000008.1"/>
</dbReference>
<dbReference type="EMBL" id="SACT01000008">
    <property type="protein sequence ID" value="RVT49463.1"/>
    <property type="molecule type" value="Genomic_DNA"/>
</dbReference>
<organism evidence="3 4">
    <name type="scientific">Rubrivivax albus</name>
    <dbReference type="NCBI Taxonomy" id="2499835"/>
    <lineage>
        <taxon>Bacteria</taxon>
        <taxon>Pseudomonadati</taxon>
        <taxon>Pseudomonadota</taxon>
        <taxon>Betaproteobacteria</taxon>
        <taxon>Burkholderiales</taxon>
        <taxon>Sphaerotilaceae</taxon>
        <taxon>Rubrivivax</taxon>
    </lineage>
</organism>
<keyword evidence="1" id="KW-0732">Signal</keyword>
<sequence length="617" mass="64518">MLAVRLAVFVASALGAAHAGAATYAIGGSGPAGSKAYATLAEFSAAVTCLEAGDRVLIGGGVVHQGTLRLSPCQPDAQGTVTIQGTADAKGRILPAVGSQALGLDWAPAPAGEALAVRREGVALFVLGPLKAPVLQVDVDGLDGVPAAAPDQGGARAPRTLLLSTVRTQREGCNAWMCLGSDDPAWARQVQAMAGVAAERWPELVLRNSPWSFTRHRIAAVDGARGEVRIAAAEGSTGVAEDRDFVEPGFGAMFVHGAGTMDRPGEWVFDEATRRLFLAMPAGTAAADLAGRVRVALDLPGRATLPALAFETEGRRTAPGLTLVLRDLEIAQAAGPALRVHGIGRVEITRNRLRDAAEHGVHVSQAERVAIVDNQIEDTGNNGILVTEALQLEVRGNRIRNAGRIGVQPALTMQFNGLRATGFVRADIRENDIAHVGFAGIMLGERGAFDRGSGLAPQLVVAGNTVAHFCQMLNDCGAIYINGGGKGRDKPDPVDPGIEKRVVNNRIADPEPNLQGLPAGLPPRGEPKNRTGAWVRMVGAVYLDHGASGYDVRGNTVAGEYTPFGWAIFNGGIENACTRQAVTQCKAGAKAYRCYTDALAQCNQVPPNPPRRPPATK</sequence>
<dbReference type="AlphaFoldDB" id="A0A437JRJ4"/>
<gene>
    <name evidence="3" type="ORF">ENE75_20555</name>
</gene>
<dbReference type="Proteomes" id="UP000288178">
    <property type="component" value="Unassembled WGS sequence"/>
</dbReference>
<dbReference type="SMART" id="SM00710">
    <property type="entry name" value="PbH1"/>
    <property type="match status" value="5"/>
</dbReference>
<accession>A0A437JRJ4</accession>
<dbReference type="InterPro" id="IPR006626">
    <property type="entry name" value="PbH1"/>
</dbReference>
<keyword evidence="4" id="KW-1185">Reference proteome</keyword>
<dbReference type="Pfam" id="PF13229">
    <property type="entry name" value="Beta_helix"/>
    <property type="match status" value="1"/>
</dbReference>
<protein>
    <submittedName>
        <fullName evidence="3">Right-handed parallel beta-helix repeat-containing protein</fullName>
    </submittedName>
</protein>
<feature type="domain" description="Right handed beta helix" evidence="2">
    <location>
        <begin position="324"/>
        <end position="407"/>
    </location>
</feature>
<dbReference type="PANTHER" id="PTHR36453">
    <property type="entry name" value="SECRETED PROTEIN-RELATED"/>
    <property type="match status" value="1"/>
</dbReference>
<dbReference type="InterPro" id="IPR012334">
    <property type="entry name" value="Pectin_lyas_fold"/>
</dbReference>
<feature type="signal peptide" evidence="1">
    <location>
        <begin position="1"/>
        <end position="21"/>
    </location>
</feature>
<evidence type="ECO:0000259" key="2">
    <source>
        <dbReference type="Pfam" id="PF13229"/>
    </source>
</evidence>
<reference evidence="3 4" key="1">
    <citation type="submission" date="2019-01" db="EMBL/GenBank/DDBJ databases">
        <authorList>
            <person name="Chen W.-M."/>
        </authorList>
    </citation>
    <scope>NUCLEOTIDE SEQUENCE [LARGE SCALE GENOMIC DNA]</scope>
    <source>
        <strain evidence="3 4">ICH-3</strain>
    </source>
</reference>
<dbReference type="Gene3D" id="2.160.20.10">
    <property type="entry name" value="Single-stranded right-handed beta-helix, Pectin lyase-like"/>
    <property type="match status" value="1"/>
</dbReference>
<dbReference type="PANTHER" id="PTHR36453:SF1">
    <property type="entry name" value="RIGHT HANDED BETA HELIX DOMAIN-CONTAINING PROTEIN"/>
    <property type="match status" value="1"/>
</dbReference>
<evidence type="ECO:0000256" key="1">
    <source>
        <dbReference type="SAM" id="SignalP"/>
    </source>
</evidence>
<evidence type="ECO:0000313" key="3">
    <source>
        <dbReference type="EMBL" id="RVT49463.1"/>
    </source>
</evidence>
<evidence type="ECO:0000313" key="4">
    <source>
        <dbReference type="Proteomes" id="UP000288178"/>
    </source>
</evidence>
<comment type="caution">
    <text evidence="3">The sequence shown here is derived from an EMBL/GenBank/DDBJ whole genome shotgun (WGS) entry which is preliminary data.</text>
</comment>